<sequence>MRSLLQILLISLLALPLACSAAKKNKGLVEVRKRVPGVMVDLRYSTTQNVLGRPVYPPNMPCLLRASTAKKLKKAQTQLKRQGYGIKIWDAWRPPEAHQLLFGQADSSGMFLDPIHGWSRHCGGISIDATLVDLQGREQRMPTAFDEDLHQASSHQQPKDPEIRRNLTLLHEAMTEAGFKPLPGEWWHFDDLEFLYRRIPVIRAKDVGVKIIE</sequence>
<feature type="binding site" evidence="9">
    <location>
        <position position="188"/>
    </location>
    <ligand>
        <name>Zn(2+)</name>
        <dbReference type="ChEBI" id="CHEBI:29105"/>
        <note>catalytic</note>
    </ligand>
</feature>
<proteinExistence type="inferred from homology"/>
<feature type="signal peptide" evidence="11">
    <location>
        <begin position="1"/>
        <end position="21"/>
    </location>
</feature>
<dbReference type="InterPro" id="IPR009045">
    <property type="entry name" value="Zn_M74/Hedgehog-like"/>
</dbReference>
<comment type="function">
    <text evidence="9 10">Catalyzes hydrolysis of the D-alanyl-D-alanine dipeptide.</text>
</comment>
<dbReference type="EMBL" id="FUYE01000005">
    <property type="protein sequence ID" value="SKA92958.1"/>
    <property type="molecule type" value="Genomic_DNA"/>
</dbReference>
<name>A0A1T4XUX1_9BACT</name>
<dbReference type="InterPro" id="IPR000755">
    <property type="entry name" value="A_A_dipeptidase"/>
</dbReference>
<keyword evidence="5 9" id="KW-0862">Zinc</keyword>
<evidence type="ECO:0000256" key="8">
    <source>
        <dbReference type="ARBA" id="ARBA00023316"/>
    </source>
</evidence>
<keyword evidence="8 10" id="KW-0961">Cell wall biogenesis/degradation</keyword>
<dbReference type="CDD" id="cd14840">
    <property type="entry name" value="D-Ala-D-Ala_dipeptidase_Aad"/>
    <property type="match status" value="1"/>
</dbReference>
<dbReference type="GO" id="GO:0008237">
    <property type="term" value="F:metallopeptidase activity"/>
    <property type="evidence" value="ECO:0007669"/>
    <property type="project" value="UniProtKB-KW"/>
</dbReference>
<comment type="catalytic activity">
    <reaction evidence="1 9 10">
        <text>D-alanyl-D-alanine + H2O = 2 D-alanine</text>
        <dbReference type="Rhea" id="RHEA:20661"/>
        <dbReference type="ChEBI" id="CHEBI:15377"/>
        <dbReference type="ChEBI" id="CHEBI:57416"/>
        <dbReference type="ChEBI" id="CHEBI:57822"/>
        <dbReference type="EC" id="3.4.13.22"/>
    </reaction>
</comment>
<dbReference type="OrthoDB" id="9801430at2"/>
<dbReference type="Gene3D" id="3.30.1380.10">
    <property type="match status" value="1"/>
</dbReference>
<dbReference type="GO" id="GO:0008270">
    <property type="term" value="F:zinc ion binding"/>
    <property type="evidence" value="ECO:0007669"/>
    <property type="project" value="UniProtKB-UniRule"/>
</dbReference>
<evidence type="ECO:0000256" key="3">
    <source>
        <dbReference type="ARBA" id="ARBA00022723"/>
    </source>
</evidence>
<comment type="similarity">
    <text evidence="9 10">Belongs to the peptidase M15D family.</text>
</comment>
<dbReference type="PIRSF" id="PIRSF026671">
    <property type="entry name" value="AA_dipeptidase"/>
    <property type="match status" value="1"/>
</dbReference>
<gene>
    <name evidence="12" type="ORF">SAMN02745166_02013</name>
</gene>
<dbReference type="GO" id="GO:0071555">
    <property type="term" value="P:cell wall organization"/>
    <property type="evidence" value="ECO:0007669"/>
    <property type="project" value="UniProtKB-KW"/>
</dbReference>
<evidence type="ECO:0000256" key="6">
    <source>
        <dbReference type="ARBA" id="ARBA00022997"/>
    </source>
</evidence>
<dbReference type="RefSeq" id="WP_078813211.1">
    <property type="nucleotide sequence ID" value="NZ_FUYE01000005.1"/>
</dbReference>
<keyword evidence="4 9" id="KW-0378">Hydrolase</keyword>
<dbReference type="EC" id="3.4.13.22" evidence="9 10"/>
<dbReference type="AlphaFoldDB" id="A0A1T4XUX1"/>
<feature type="active site" description="Proton donor/acceptor" evidence="9">
    <location>
        <position position="185"/>
    </location>
</feature>
<feature type="site" description="Transition state stabilizer" evidence="9">
    <location>
        <position position="93"/>
    </location>
</feature>
<dbReference type="PANTHER" id="PTHR43126:SF1">
    <property type="entry name" value="D-ALANYL-D-ALANINE DIPEPTIDASE"/>
    <property type="match status" value="1"/>
</dbReference>
<comment type="cofactor">
    <cofactor evidence="9">
        <name>Zn(2+)</name>
        <dbReference type="ChEBI" id="CHEBI:29105"/>
    </cofactor>
    <text evidence="9">Binds 1 zinc ion per subunit.</text>
</comment>
<keyword evidence="7 9" id="KW-0482">Metalloprotease</keyword>
<dbReference type="SUPFAM" id="SSF55166">
    <property type="entry name" value="Hedgehog/DD-peptidase"/>
    <property type="match status" value="1"/>
</dbReference>
<dbReference type="GO" id="GO:0006508">
    <property type="term" value="P:proteolysis"/>
    <property type="evidence" value="ECO:0007669"/>
    <property type="project" value="UniProtKB-KW"/>
</dbReference>
<evidence type="ECO:0000256" key="11">
    <source>
        <dbReference type="SAM" id="SignalP"/>
    </source>
</evidence>
<dbReference type="Proteomes" id="UP000190774">
    <property type="component" value="Unassembled WGS sequence"/>
</dbReference>
<evidence type="ECO:0000256" key="10">
    <source>
        <dbReference type="PIRNR" id="PIRNR026671"/>
    </source>
</evidence>
<dbReference type="STRING" id="48467.SAMN02745166_02013"/>
<dbReference type="GO" id="GO:0160237">
    <property type="term" value="F:D-Ala-D-Ala dipeptidase activity"/>
    <property type="evidence" value="ECO:0007669"/>
    <property type="project" value="UniProtKB-EC"/>
</dbReference>
<feature type="binding site" evidence="9">
    <location>
        <position position="121"/>
    </location>
    <ligand>
        <name>Zn(2+)</name>
        <dbReference type="ChEBI" id="CHEBI:29105"/>
        <note>catalytic</note>
    </ligand>
</feature>
<evidence type="ECO:0000256" key="5">
    <source>
        <dbReference type="ARBA" id="ARBA00022833"/>
    </source>
</evidence>
<accession>A0A1T4XUX1</accession>
<evidence type="ECO:0000256" key="2">
    <source>
        <dbReference type="ARBA" id="ARBA00022670"/>
    </source>
</evidence>
<organism evidence="12 13">
    <name type="scientific">Prosthecobacter debontii</name>
    <dbReference type="NCBI Taxonomy" id="48467"/>
    <lineage>
        <taxon>Bacteria</taxon>
        <taxon>Pseudomonadati</taxon>
        <taxon>Verrucomicrobiota</taxon>
        <taxon>Verrucomicrobiia</taxon>
        <taxon>Verrucomicrobiales</taxon>
        <taxon>Verrucomicrobiaceae</taxon>
        <taxon>Prosthecobacter</taxon>
    </lineage>
</organism>
<evidence type="ECO:0000256" key="7">
    <source>
        <dbReference type="ARBA" id="ARBA00023049"/>
    </source>
</evidence>
<keyword evidence="3 9" id="KW-0479">Metal-binding</keyword>
<evidence type="ECO:0000313" key="12">
    <source>
        <dbReference type="EMBL" id="SKA92958.1"/>
    </source>
</evidence>
<dbReference type="HAMAP" id="MF_01924">
    <property type="entry name" value="A_A_dipeptidase"/>
    <property type="match status" value="1"/>
</dbReference>
<evidence type="ECO:0000313" key="13">
    <source>
        <dbReference type="Proteomes" id="UP000190774"/>
    </source>
</evidence>
<protein>
    <recommendedName>
        <fullName evidence="9 10">D-alanyl-D-alanine dipeptidase</fullName>
        <shortName evidence="9 10">D-Ala-D-Ala dipeptidase</shortName>
        <ecNumber evidence="9 10">3.4.13.22</ecNumber>
    </recommendedName>
</protein>
<evidence type="ECO:0000256" key="1">
    <source>
        <dbReference type="ARBA" id="ARBA00001362"/>
    </source>
</evidence>
<keyword evidence="6 9" id="KW-0224">Dipeptidase</keyword>
<evidence type="ECO:0000256" key="4">
    <source>
        <dbReference type="ARBA" id="ARBA00022801"/>
    </source>
</evidence>
<reference evidence="13" key="1">
    <citation type="submission" date="2017-02" db="EMBL/GenBank/DDBJ databases">
        <authorList>
            <person name="Varghese N."/>
            <person name="Submissions S."/>
        </authorList>
    </citation>
    <scope>NUCLEOTIDE SEQUENCE [LARGE SCALE GENOMIC DNA]</scope>
    <source>
        <strain evidence="13">ATCC 700200</strain>
    </source>
</reference>
<keyword evidence="2 9" id="KW-0645">Protease</keyword>
<feature type="binding site" evidence="9">
    <location>
        <position position="128"/>
    </location>
    <ligand>
        <name>Zn(2+)</name>
        <dbReference type="ChEBI" id="CHEBI:29105"/>
        <note>catalytic</note>
    </ligand>
</feature>
<evidence type="ECO:0000256" key="9">
    <source>
        <dbReference type="HAMAP-Rule" id="MF_01924"/>
    </source>
</evidence>
<dbReference type="PANTHER" id="PTHR43126">
    <property type="entry name" value="D-ALANYL-D-ALANINE DIPEPTIDASE"/>
    <property type="match status" value="1"/>
</dbReference>
<keyword evidence="13" id="KW-1185">Reference proteome</keyword>
<dbReference type="Pfam" id="PF01427">
    <property type="entry name" value="Peptidase_M15"/>
    <property type="match status" value="2"/>
</dbReference>
<keyword evidence="11" id="KW-0732">Signal</keyword>
<feature type="chain" id="PRO_5012007130" description="D-alanyl-D-alanine dipeptidase" evidence="11">
    <location>
        <begin position="22"/>
        <end position="213"/>
    </location>
</feature>